<evidence type="ECO:0000313" key="1">
    <source>
        <dbReference type="EMBL" id="KAJ1194545.1"/>
    </source>
</evidence>
<dbReference type="Proteomes" id="UP001066276">
    <property type="component" value="Chromosome 2_2"/>
</dbReference>
<name>A0AAV7UZK7_PLEWA</name>
<accession>A0AAV7UZK7</accession>
<sequence length="71" mass="7780">MLTCVPAAPPKAAMSPLRRKITGLKTFNEEEKKKVYFPAGAGKKEDVTRGENWMALNGDWLIGHGTCSSFP</sequence>
<keyword evidence="2" id="KW-1185">Reference proteome</keyword>
<comment type="caution">
    <text evidence="1">The sequence shown here is derived from an EMBL/GenBank/DDBJ whole genome shotgun (WGS) entry which is preliminary data.</text>
</comment>
<dbReference type="EMBL" id="JANPWB010000004">
    <property type="protein sequence ID" value="KAJ1194545.1"/>
    <property type="molecule type" value="Genomic_DNA"/>
</dbReference>
<protein>
    <submittedName>
        <fullName evidence="1">Uncharacterized protein</fullName>
    </submittedName>
</protein>
<organism evidence="1 2">
    <name type="scientific">Pleurodeles waltl</name>
    <name type="common">Iberian ribbed newt</name>
    <dbReference type="NCBI Taxonomy" id="8319"/>
    <lineage>
        <taxon>Eukaryota</taxon>
        <taxon>Metazoa</taxon>
        <taxon>Chordata</taxon>
        <taxon>Craniata</taxon>
        <taxon>Vertebrata</taxon>
        <taxon>Euteleostomi</taxon>
        <taxon>Amphibia</taxon>
        <taxon>Batrachia</taxon>
        <taxon>Caudata</taxon>
        <taxon>Salamandroidea</taxon>
        <taxon>Salamandridae</taxon>
        <taxon>Pleurodelinae</taxon>
        <taxon>Pleurodeles</taxon>
    </lineage>
</organism>
<evidence type="ECO:0000313" key="2">
    <source>
        <dbReference type="Proteomes" id="UP001066276"/>
    </source>
</evidence>
<gene>
    <name evidence="1" type="ORF">NDU88_003833</name>
</gene>
<dbReference type="AlphaFoldDB" id="A0AAV7UZK7"/>
<reference evidence="1" key="1">
    <citation type="journal article" date="2022" name="bioRxiv">
        <title>Sequencing and chromosome-scale assembly of the giantPleurodeles waltlgenome.</title>
        <authorList>
            <person name="Brown T."/>
            <person name="Elewa A."/>
            <person name="Iarovenko S."/>
            <person name="Subramanian E."/>
            <person name="Araus A.J."/>
            <person name="Petzold A."/>
            <person name="Susuki M."/>
            <person name="Suzuki K.-i.T."/>
            <person name="Hayashi T."/>
            <person name="Toyoda A."/>
            <person name="Oliveira C."/>
            <person name="Osipova E."/>
            <person name="Leigh N.D."/>
            <person name="Simon A."/>
            <person name="Yun M.H."/>
        </authorList>
    </citation>
    <scope>NUCLEOTIDE SEQUENCE</scope>
    <source>
        <strain evidence="1">20211129_DDA</strain>
        <tissue evidence="1">Liver</tissue>
    </source>
</reference>
<proteinExistence type="predicted"/>